<evidence type="ECO:0000256" key="6">
    <source>
        <dbReference type="ARBA" id="ARBA00023136"/>
    </source>
</evidence>
<name>A0A7D5I0D0_9EURY</name>
<keyword evidence="4 8" id="KW-1133">Transmembrane helix</keyword>
<dbReference type="Gene3D" id="1.10.287.70">
    <property type="match status" value="1"/>
</dbReference>
<keyword evidence="7 10" id="KW-0407">Ion channel</keyword>
<evidence type="ECO:0000256" key="3">
    <source>
        <dbReference type="ARBA" id="ARBA00022692"/>
    </source>
</evidence>
<gene>
    <name evidence="10" type="ORF">HWN40_05425</name>
</gene>
<comment type="subcellular location">
    <subcellularLocation>
        <location evidence="1">Membrane</location>
        <topology evidence="1">Multi-pass membrane protein</topology>
    </subcellularLocation>
</comment>
<dbReference type="GO" id="GO:0030322">
    <property type="term" value="P:stabilization of membrane potential"/>
    <property type="evidence" value="ECO:0007669"/>
    <property type="project" value="TreeGrafter"/>
</dbReference>
<dbReference type="AlphaFoldDB" id="A0A7D5I0D0"/>
<accession>A0A7D5I0D0</accession>
<keyword evidence="2" id="KW-0813">Transport</keyword>
<organism evidence="10 11">
    <name type="scientific">Methanolobus zinderi</name>
    <dbReference type="NCBI Taxonomy" id="536044"/>
    <lineage>
        <taxon>Archaea</taxon>
        <taxon>Methanobacteriati</taxon>
        <taxon>Methanobacteriota</taxon>
        <taxon>Stenosarchaea group</taxon>
        <taxon>Methanomicrobia</taxon>
        <taxon>Methanosarcinales</taxon>
        <taxon>Methanosarcinaceae</taxon>
        <taxon>Methanolobus</taxon>
    </lineage>
</organism>
<evidence type="ECO:0000256" key="7">
    <source>
        <dbReference type="ARBA" id="ARBA00023303"/>
    </source>
</evidence>
<dbReference type="EMBL" id="CP058215">
    <property type="protein sequence ID" value="QLC49726.1"/>
    <property type="molecule type" value="Genomic_DNA"/>
</dbReference>
<keyword evidence="11" id="KW-1185">Reference proteome</keyword>
<evidence type="ECO:0000313" key="11">
    <source>
        <dbReference type="Proteomes" id="UP000509594"/>
    </source>
</evidence>
<dbReference type="KEGG" id="mzi:HWN40_05425"/>
<evidence type="ECO:0000256" key="8">
    <source>
        <dbReference type="SAM" id="Phobius"/>
    </source>
</evidence>
<keyword evidence="3 8" id="KW-0812">Transmembrane</keyword>
<sequence>MTRQRKTPIIGFFSKLFLIDLILDKDARPIFIYALFNVLIGAFLYNRLEGWSFFDSVYFVVITLTTIGYGDFTPTTPVTRFLTIFFAMNGIAILFTLYDHIRRLRGPGREKIRLK</sequence>
<protein>
    <submittedName>
        <fullName evidence="10">Two pore domain potassium channel family protein</fullName>
    </submittedName>
</protein>
<evidence type="ECO:0000256" key="1">
    <source>
        <dbReference type="ARBA" id="ARBA00004141"/>
    </source>
</evidence>
<feature type="transmembrane region" description="Helical" evidence="8">
    <location>
        <begin position="81"/>
        <end position="101"/>
    </location>
</feature>
<dbReference type="InterPro" id="IPR003280">
    <property type="entry name" value="2pore_dom_K_chnl"/>
</dbReference>
<dbReference type="Proteomes" id="UP000509594">
    <property type="component" value="Chromosome"/>
</dbReference>
<dbReference type="OrthoDB" id="43518at2157"/>
<dbReference type="PANTHER" id="PTHR11003">
    <property type="entry name" value="POTASSIUM CHANNEL, SUBFAMILY K"/>
    <property type="match status" value="1"/>
</dbReference>
<evidence type="ECO:0000256" key="5">
    <source>
        <dbReference type="ARBA" id="ARBA00023065"/>
    </source>
</evidence>
<feature type="domain" description="Potassium channel" evidence="9">
    <location>
        <begin position="35"/>
        <end position="99"/>
    </location>
</feature>
<keyword evidence="5" id="KW-0406">Ion transport</keyword>
<proteinExistence type="predicted"/>
<dbReference type="InterPro" id="IPR013099">
    <property type="entry name" value="K_chnl_dom"/>
</dbReference>
<reference evidence="10 11" key="1">
    <citation type="submission" date="2020-06" db="EMBL/GenBank/DDBJ databases">
        <title>Methanolobus halotolerans sp. nov., isolated from a saline lake Tus in Siberia.</title>
        <authorList>
            <person name="Shen Y."/>
            <person name="Chen S.-C."/>
            <person name="Lai M.-C."/>
            <person name="Huang H.-H."/>
            <person name="Chiu H.-H."/>
            <person name="Tang S.-L."/>
            <person name="Rogozin D.Y."/>
            <person name="Degermendzhy A.G."/>
        </authorList>
    </citation>
    <scope>NUCLEOTIDE SEQUENCE [LARGE SCALE GENOMIC DNA]</scope>
    <source>
        <strain evidence="10 11">DSM 21339</strain>
    </source>
</reference>
<evidence type="ECO:0000259" key="9">
    <source>
        <dbReference type="Pfam" id="PF07885"/>
    </source>
</evidence>
<evidence type="ECO:0000313" key="10">
    <source>
        <dbReference type="EMBL" id="QLC49726.1"/>
    </source>
</evidence>
<keyword evidence="6 8" id="KW-0472">Membrane</keyword>
<feature type="transmembrane region" description="Helical" evidence="8">
    <location>
        <begin position="29"/>
        <end position="45"/>
    </location>
</feature>
<dbReference type="GO" id="GO:0015271">
    <property type="term" value="F:outward rectifier potassium channel activity"/>
    <property type="evidence" value="ECO:0007669"/>
    <property type="project" value="TreeGrafter"/>
</dbReference>
<dbReference type="Pfam" id="PF07885">
    <property type="entry name" value="Ion_trans_2"/>
    <property type="match status" value="1"/>
</dbReference>
<dbReference type="GO" id="GO:0022841">
    <property type="term" value="F:potassium ion leak channel activity"/>
    <property type="evidence" value="ECO:0007669"/>
    <property type="project" value="TreeGrafter"/>
</dbReference>
<dbReference type="SUPFAM" id="SSF81324">
    <property type="entry name" value="Voltage-gated potassium channels"/>
    <property type="match status" value="1"/>
</dbReference>
<dbReference type="PANTHER" id="PTHR11003:SF291">
    <property type="entry name" value="IP11374P"/>
    <property type="match status" value="1"/>
</dbReference>
<evidence type="ECO:0000256" key="4">
    <source>
        <dbReference type="ARBA" id="ARBA00022989"/>
    </source>
</evidence>
<dbReference type="GeneID" id="55821094"/>
<dbReference type="GO" id="GO:0005886">
    <property type="term" value="C:plasma membrane"/>
    <property type="evidence" value="ECO:0007669"/>
    <property type="project" value="TreeGrafter"/>
</dbReference>
<dbReference type="RefSeq" id="WP_176964782.1">
    <property type="nucleotide sequence ID" value="NZ_CP058215.1"/>
</dbReference>
<evidence type="ECO:0000256" key="2">
    <source>
        <dbReference type="ARBA" id="ARBA00022448"/>
    </source>
</evidence>